<dbReference type="InterPro" id="IPR014156">
    <property type="entry name" value="Nickel_NikB"/>
</dbReference>
<evidence type="ECO:0000256" key="6">
    <source>
        <dbReference type="ARBA" id="ARBA00022989"/>
    </source>
</evidence>
<dbReference type="NCBIfam" id="NF007677">
    <property type="entry name" value="PRK10352.1"/>
    <property type="match status" value="1"/>
</dbReference>
<feature type="transmembrane region" description="Helical" evidence="11">
    <location>
        <begin position="176"/>
        <end position="195"/>
    </location>
</feature>
<dbReference type="GO" id="GO:0015099">
    <property type="term" value="F:nickel cation transmembrane transporter activity"/>
    <property type="evidence" value="ECO:0007669"/>
    <property type="project" value="InterPro"/>
</dbReference>
<dbReference type="RefSeq" id="WP_073582074.1">
    <property type="nucleotide sequence ID" value="NZ_AP024897.1"/>
</dbReference>
<dbReference type="AlphaFoldDB" id="A0A1M7YUC4"/>
<dbReference type="Proteomes" id="UP000184600">
    <property type="component" value="Unassembled WGS sequence"/>
</dbReference>
<organism evidence="13 14">
    <name type="scientific">Vibrio quintilis</name>
    <dbReference type="NCBI Taxonomy" id="1117707"/>
    <lineage>
        <taxon>Bacteria</taxon>
        <taxon>Pseudomonadati</taxon>
        <taxon>Pseudomonadota</taxon>
        <taxon>Gammaproteobacteria</taxon>
        <taxon>Vibrionales</taxon>
        <taxon>Vibrionaceae</taxon>
        <taxon>Vibrio</taxon>
    </lineage>
</organism>
<feature type="transmembrane region" description="Helical" evidence="11">
    <location>
        <begin position="230"/>
        <end position="255"/>
    </location>
</feature>
<evidence type="ECO:0000256" key="3">
    <source>
        <dbReference type="ARBA" id="ARBA00022475"/>
    </source>
</evidence>
<gene>
    <name evidence="13" type="primary">nikB_2</name>
    <name evidence="13" type="ORF">VQ7734_02036</name>
</gene>
<dbReference type="PROSITE" id="PS50928">
    <property type="entry name" value="ABC_TM1"/>
    <property type="match status" value="1"/>
</dbReference>
<keyword evidence="7" id="KW-0406">Ion transport</keyword>
<accession>A0A1M7YUC4</accession>
<dbReference type="STRING" id="1117707.VQ7734_02036"/>
<dbReference type="PANTHER" id="PTHR43163:SF6">
    <property type="entry name" value="DIPEPTIDE TRANSPORT SYSTEM PERMEASE PROTEIN DPPB-RELATED"/>
    <property type="match status" value="1"/>
</dbReference>
<keyword evidence="3" id="KW-1003">Cell membrane</keyword>
<keyword evidence="5 11" id="KW-0812">Transmembrane</keyword>
<dbReference type="CDD" id="cd06261">
    <property type="entry name" value="TM_PBP2"/>
    <property type="match status" value="1"/>
</dbReference>
<evidence type="ECO:0000256" key="5">
    <source>
        <dbReference type="ARBA" id="ARBA00022692"/>
    </source>
</evidence>
<keyword evidence="8" id="KW-0921">Nickel transport</keyword>
<proteinExistence type="inferred from homology"/>
<feature type="transmembrane region" description="Helical" evidence="11">
    <location>
        <begin position="134"/>
        <end position="164"/>
    </location>
</feature>
<evidence type="ECO:0000313" key="14">
    <source>
        <dbReference type="Proteomes" id="UP000184600"/>
    </source>
</evidence>
<evidence type="ECO:0000313" key="13">
    <source>
        <dbReference type="EMBL" id="SHO56267.1"/>
    </source>
</evidence>
<protein>
    <submittedName>
        <fullName evidence="13">Nickel transport system permease protein NikB</fullName>
    </submittedName>
</protein>
<keyword evidence="2 11" id="KW-0813">Transport</keyword>
<dbReference type="Pfam" id="PF19300">
    <property type="entry name" value="BPD_transp_1_N"/>
    <property type="match status" value="1"/>
</dbReference>
<dbReference type="InterPro" id="IPR045621">
    <property type="entry name" value="BPD_transp_1_N"/>
</dbReference>
<evidence type="ECO:0000259" key="12">
    <source>
        <dbReference type="PROSITE" id="PS50928"/>
    </source>
</evidence>
<evidence type="ECO:0000256" key="7">
    <source>
        <dbReference type="ARBA" id="ARBA00023065"/>
    </source>
</evidence>
<dbReference type="GO" id="GO:0005886">
    <property type="term" value="C:plasma membrane"/>
    <property type="evidence" value="ECO:0007669"/>
    <property type="project" value="UniProtKB-SubCell"/>
</dbReference>
<dbReference type="InterPro" id="IPR000515">
    <property type="entry name" value="MetI-like"/>
</dbReference>
<name>A0A1M7YUC4_9VIBR</name>
<dbReference type="InterPro" id="IPR050045">
    <property type="entry name" value="Opp2B"/>
</dbReference>
<evidence type="ECO:0000256" key="4">
    <source>
        <dbReference type="ARBA" id="ARBA00022596"/>
    </source>
</evidence>
<evidence type="ECO:0000256" key="1">
    <source>
        <dbReference type="ARBA" id="ARBA00004651"/>
    </source>
</evidence>
<keyword evidence="14" id="KW-1185">Reference proteome</keyword>
<dbReference type="SUPFAM" id="SSF161098">
    <property type="entry name" value="MetI-like"/>
    <property type="match status" value="1"/>
</dbReference>
<dbReference type="EMBL" id="FRFG01000023">
    <property type="protein sequence ID" value="SHO56267.1"/>
    <property type="molecule type" value="Genomic_DNA"/>
</dbReference>
<dbReference type="OrthoDB" id="9805855at2"/>
<evidence type="ECO:0000256" key="9">
    <source>
        <dbReference type="ARBA" id="ARBA00023136"/>
    </source>
</evidence>
<feature type="transmembrane region" description="Helical" evidence="11">
    <location>
        <begin position="275"/>
        <end position="302"/>
    </location>
</feature>
<comment type="subcellular location">
    <subcellularLocation>
        <location evidence="1 11">Cell membrane</location>
        <topology evidence="1 11">Multi-pass membrane protein</topology>
    </subcellularLocation>
</comment>
<feature type="transmembrane region" description="Helical" evidence="11">
    <location>
        <begin position="100"/>
        <end position="122"/>
    </location>
</feature>
<comment type="similarity">
    <text evidence="10">Belongs to the binding-protein-dependent transport system permease family. OppBC subfamily.</text>
</comment>
<keyword evidence="4" id="KW-0533">Nickel</keyword>
<dbReference type="InterPro" id="IPR035906">
    <property type="entry name" value="MetI-like_sf"/>
</dbReference>
<dbReference type="Gene3D" id="1.10.3720.10">
    <property type="entry name" value="MetI-like"/>
    <property type="match status" value="1"/>
</dbReference>
<evidence type="ECO:0000256" key="10">
    <source>
        <dbReference type="ARBA" id="ARBA00024202"/>
    </source>
</evidence>
<dbReference type="NCBIfam" id="NF045470">
    <property type="entry name" value="Opp2B"/>
    <property type="match status" value="1"/>
</dbReference>
<keyword evidence="9 11" id="KW-0472">Membrane</keyword>
<dbReference type="NCBIfam" id="TIGR02789">
    <property type="entry name" value="nickel_nikB"/>
    <property type="match status" value="1"/>
</dbReference>
<evidence type="ECO:0000256" key="2">
    <source>
        <dbReference type="ARBA" id="ARBA00022448"/>
    </source>
</evidence>
<dbReference type="GO" id="GO:0071916">
    <property type="term" value="F:dipeptide transmembrane transporter activity"/>
    <property type="evidence" value="ECO:0007669"/>
    <property type="project" value="TreeGrafter"/>
</dbReference>
<feature type="domain" description="ABC transmembrane type-1" evidence="12">
    <location>
        <begin position="98"/>
        <end position="295"/>
    </location>
</feature>
<dbReference type="Pfam" id="PF00528">
    <property type="entry name" value="BPD_transp_1"/>
    <property type="match status" value="1"/>
</dbReference>
<evidence type="ECO:0000256" key="8">
    <source>
        <dbReference type="ARBA" id="ARBA00023112"/>
    </source>
</evidence>
<keyword evidence="6 11" id="KW-1133">Transmembrane helix</keyword>
<evidence type="ECO:0000256" key="11">
    <source>
        <dbReference type="RuleBase" id="RU363032"/>
    </source>
</evidence>
<reference evidence="14" key="1">
    <citation type="submission" date="2016-12" db="EMBL/GenBank/DDBJ databases">
        <authorList>
            <person name="Rodrigo-Torres L."/>
            <person name="Arahal R.D."/>
            <person name="Lucena T."/>
        </authorList>
    </citation>
    <scope>NUCLEOTIDE SEQUENCE [LARGE SCALE GENOMIC DNA]</scope>
</reference>
<sequence>MPGFILKRLGMLIPMLFAASVVIFLLLRLGPSDPAIDYLRLSNLPPTPELVTEVRHQLGLDQSLVTQYSNWIKDAIHLDFGRSYATGRPVLDELSGYLPATLQLAGAAMILIVIPSIFLGMLAARHHNRLPDHLIRLFALLGVSMPNFWLAFLFVMLFAVKLGWLPSMGYGDWRHLILPAVSIAFMSLSINARMLRASILEVSGQRHVYWARLRGLKESVIQRDHILRNALLPVITLLGMHFGELLGGTLVIESIFSWPGVGRYAVSAVFNRDYPVIQCVTLMMVFVFVVFNLLTDIGYAWLDPRIRLTSAEDNR</sequence>
<dbReference type="PANTHER" id="PTHR43163">
    <property type="entry name" value="DIPEPTIDE TRANSPORT SYSTEM PERMEASE PROTEIN DPPB-RELATED"/>
    <property type="match status" value="1"/>
</dbReference>